<dbReference type="Pfam" id="PF03588">
    <property type="entry name" value="Leu_Phe_trans"/>
    <property type="match status" value="1"/>
</dbReference>
<gene>
    <name evidence="4 5" type="primary">aat</name>
    <name evidence="5" type="ORF">ACFOZ5_15400</name>
</gene>
<dbReference type="PANTHER" id="PTHR30098:SF2">
    <property type="entry name" value="LEUCYL_PHENYLALANYL-TRNA--PROTEIN TRANSFERASE"/>
    <property type="match status" value="1"/>
</dbReference>
<dbReference type="RefSeq" id="WP_379888886.1">
    <property type="nucleotide sequence ID" value="NZ_JBHSDI010000056.1"/>
</dbReference>
<sequence>MSALPWLDPDYLWFPPAEEALREPDGLLALGGDLSPERLLHAYRHGIFPWFSDDQPILWWSPDPRCVLFPDEVHVSRSLRRTLNQKRFRITTDKVFRRIIRLCASTRPEGTWITDEMEQAYIELHRRGHAHSIEAWNHRDELVGGLYGLAIGRCFFGESMFSLETNASKVILVHLCGELRRSGFRIMDCQVESPHLLRMGARTIPRREFLTILEENVGQPPRHDSWRLDWTWNDRRPEDHTGLRNTE</sequence>
<evidence type="ECO:0000256" key="2">
    <source>
        <dbReference type="ARBA" id="ARBA00022679"/>
    </source>
</evidence>
<organism evidence="5 6">
    <name type="scientific">Marinobacter lacisalsi</name>
    <dbReference type="NCBI Taxonomy" id="475979"/>
    <lineage>
        <taxon>Bacteria</taxon>
        <taxon>Pseudomonadati</taxon>
        <taxon>Pseudomonadota</taxon>
        <taxon>Gammaproteobacteria</taxon>
        <taxon>Pseudomonadales</taxon>
        <taxon>Marinobacteraceae</taxon>
        <taxon>Marinobacter</taxon>
    </lineage>
</organism>
<dbReference type="EC" id="2.3.2.6" evidence="4"/>
<dbReference type="EMBL" id="JBHSDI010000056">
    <property type="protein sequence ID" value="MFC4260404.1"/>
    <property type="molecule type" value="Genomic_DNA"/>
</dbReference>
<comment type="subcellular location">
    <subcellularLocation>
        <location evidence="4">Cytoplasm</location>
    </subcellularLocation>
</comment>
<dbReference type="HAMAP" id="MF_00688">
    <property type="entry name" value="Leu_Phe_trans"/>
    <property type="match status" value="1"/>
</dbReference>
<dbReference type="InterPro" id="IPR016181">
    <property type="entry name" value="Acyl_CoA_acyltransferase"/>
</dbReference>
<keyword evidence="2 4" id="KW-0808">Transferase</keyword>
<comment type="catalytic activity">
    <reaction evidence="4">
        <text>L-phenylalanyl-tRNA(Phe) + an N-terminal L-alpha-aminoacyl-[protein] = an N-terminal L-phenylalanyl-L-alpha-aminoacyl-[protein] + tRNA(Phe)</text>
        <dbReference type="Rhea" id="RHEA:43632"/>
        <dbReference type="Rhea" id="RHEA-COMP:9668"/>
        <dbReference type="Rhea" id="RHEA-COMP:9699"/>
        <dbReference type="Rhea" id="RHEA-COMP:10636"/>
        <dbReference type="Rhea" id="RHEA-COMP:10637"/>
        <dbReference type="ChEBI" id="CHEBI:78442"/>
        <dbReference type="ChEBI" id="CHEBI:78531"/>
        <dbReference type="ChEBI" id="CHEBI:78597"/>
        <dbReference type="ChEBI" id="CHEBI:83561"/>
        <dbReference type="EC" id="2.3.2.6"/>
    </reaction>
</comment>
<keyword evidence="3 4" id="KW-0012">Acyltransferase</keyword>
<protein>
    <recommendedName>
        <fullName evidence="4">Leucyl/phenylalanyl-tRNA--protein transferase</fullName>
        <ecNumber evidence="4">2.3.2.6</ecNumber>
    </recommendedName>
    <alternativeName>
        <fullName evidence="4">L/F-transferase</fullName>
    </alternativeName>
    <alternativeName>
        <fullName evidence="4">Leucyltransferase</fullName>
    </alternativeName>
    <alternativeName>
        <fullName evidence="4">Phenyalanyltransferase</fullName>
    </alternativeName>
</protein>
<keyword evidence="1 4" id="KW-0963">Cytoplasm</keyword>
<evidence type="ECO:0000256" key="1">
    <source>
        <dbReference type="ARBA" id="ARBA00022490"/>
    </source>
</evidence>
<comment type="catalytic activity">
    <reaction evidence="4">
        <text>N-terminal L-lysyl-[protein] + L-leucyl-tRNA(Leu) = N-terminal L-leucyl-L-lysyl-[protein] + tRNA(Leu) + H(+)</text>
        <dbReference type="Rhea" id="RHEA:12340"/>
        <dbReference type="Rhea" id="RHEA-COMP:9613"/>
        <dbReference type="Rhea" id="RHEA-COMP:9622"/>
        <dbReference type="Rhea" id="RHEA-COMP:12670"/>
        <dbReference type="Rhea" id="RHEA-COMP:12671"/>
        <dbReference type="ChEBI" id="CHEBI:15378"/>
        <dbReference type="ChEBI" id="CHEBI:65249"/>
        <dbReference type="ChEBI" id="CHEBI:78442"/>
        <dbReference type="ChEBI" id="CHEBI:78494"/>
        <dbReference type="ChEBI" id="CHEBI:133043"/>
        <dbReference type="EC" id="2.3.2.6"/>
    </reaction>
</comment>
<dbReference type="SUPFAM" id="SSF55729">
    <property type="entry name" value="Acyl-CoA N-acyltransferases (Nat)"/>
    <property type="match status" value="1"/>
</dbReference>
<evidence type="ECO:0000313" key="6">
    <source>
        <dbReference type="Proteomes" id="UP001595798"/>
    </source>
</evidence>
<dbReference type="InterPro" id="IPR004616">
    <property type="entry name" value="Leu/Phe-tRNA_Trfase"/>
</dbReference>
<dbReference type="NCBIfam" id="TIGR00667">
    <property type="entry name" value="aat"/>
    <property type="match status" value="1"/>
</dbReference>
<evidence type="ECO:0000256" key="4">
    <source>
        <dbReference type="HAMAP-Rule" id="MF_00688"/>
    </source>
</evidence>
<comment type="similarity">
    <text evidence="4">Belongs to the L/F-transferase family.</text>
</comment>
<evidence type="ECO:0000313" key="5">
    <source>
        <dbReference type="EMBL" id="MFC4260404.1"/>
    </source>
</evidence>
<keyword evidence="6" id="KW-1185">Reference proteome</keyword>
<comment type="catalytic activity">
    <reaction evidence="4">
        <text>N-terminal L-arginyl-[protein] + L-leucyl-tRNA(Leu) = N-terminal L-leucyl-L-arginyl-[protein] + tRNA(Leu) + H(+)</text>
        <dbReference type="Rhea" id="RHEA:50416"/>
        <dbReference type="Rhea" id="RHEA-COMP:9613"/>
        <dbReference type="Rhea" id="RHEA-COMP:9622"/>
        <dbReference type="Rhea" id="RHEA-COMP:12672"/>
        <dbReference type="Rhea" id="RHEA-COMP:12673"/>
        <dbReference type="ChEBI" id="CHEBI:15378"/>
        <dbReference type="ChEBI" id="CHEBI:64719"/>
        <dbReference type="ChEBI" id="CHEBI:78442"/>
        <dbReference type="ChEBI" id="CHEBI:78494"/>
        <dbReference type="ChEBI" id="CHEBI:133044"/>
        <dbReference type="EC" id="2.3.2.6"/>
    </reaction>
</comment>
<dbReference type="Gene3D" id="3.30.70.3550">
    <property type="entry name" value="Leucyl/phenylalanyl-tRNA-protein transferase, N-terminal domain"/>
    <property type="match status" value="1"/>
</dbReference>
<reference evidence="6" key="1">
    <citation type="journal article" date="2019" name="Int. J. Syst. Evol. Microbiol.">
        <title>The Global Catalogue of Microorganisms (GCM) 10K type strain sequencing project: providing services to taxonomists for standard genome sequencing and annotation.</title>
        <authorList>
            <consortium name="The Broad Institute Genomics Platform"/>
            <consortium name="The Broad Institute Genome Sequencing Center for Infectious Disease"/>
            <person name="Wu L."/>
            <person name="Ma J."/>
        </authorList>
    </citation>
    <scope>NUCLEOTIDE SEQUENCE [LARGE SCALE GENOMIC DNA]</scope>
    <source>
        <strain evidence="6">CECT 7297</strain>
    </source>
</reference>
<evidence type="ECO:0000256" key="3">
    <source>
        <dbReference type="ARBA" id="ARBA00023315"/>
    </source>
</evidence>
<name>A0ABV8QN08_9GAMM</name>
<accession>A0ABV8QN08</accession>
<dbReference type="Gene3D" id="3.40.630.70">
    <property type="entry name" value="Leucyl/phenylalanyl-tRNA-protein transferase, C-terminal domain"/>
    <property type="match status" value="1"/>
</dbReference>
<dbReference type="InterPro" id="IPR042203">
    <property type="entry name" value="Leu/Phe-tRNA_Trfase_C"/>
</dbReference>
<dbReference type="InterPro" id="IPR042221">
    <property type="entry name" value="Leu/Phe-tRNA_Trfase_N"/>
</dbReference>
<dbReference type="GO" id="GO:0008914">
    <property type="term" value="F:leucyl-tRNA--protein transferase activity"/>
    <property type="evidence" value="ECO:0007669"/>
    <property type="project" value="UniProtKB-EC"/>
</dbReference>
<comment type="function">
    <text evidence="4">Functions in the N-end rule pathway of protein degradation where it conjugates Leu, Phe and, less efficiently, Met from aminoacyl-tRNAs to the N-termini of proteins containing an N-terminal arginine or lysine.</text>
</comment>
<dbReference type="PANTHER" id="PTHR30098">
    <property type="entry name" value="LEUCYL/PHENYLALANYL-TRNA--PROTEIN TRANSFERASE"/>
    <property type="match status" value="1"/>
</dbReference>
<proteinExistence type="inferred from homology"/>
<comment type="caution">
    <text evidence="5">The sequence shown here is derived from an EMBL/GenBank/DDBJ whole genome shotgun (WGS) entry which is preliminary data.</text>
</comment>
<dbReference type="Proteomes" id="UP001595798">
    <property type="component" value="Unassembled WGS sequence"/>
</dbReference>